<evidence type="ECO:0000259" key="6">
    <source>
        <dbReference type="PROSITE" id="PS51379"/>
    </source>
</evidence>
<comment type="similarity">
    <text evidence="1">Belongs to the nitroreductase family.</text>
</comment>
<proteinExistence type="inferred from homology"/>
<evidence type="ECO:0000256" key="1">
    <source>
        <dbReference type="ARBA" id="ARBA00007118"/>
    </source>
</evidence>
<dbReference type="PROSITE" id="PS00198">
    <property type="entry name" value="4FE4S_FER_1"/>
    <property type="match status" value="1"/>
</dbReference>
<dbReference type="InterPro" id="IPR017900">
    <property type="entry name" value="4Fe4S_Fe_S_CS"/>
</dbReference>
<keyword evidence="2" id="KW-0479">Metal-binding</keyword>
<dbReference type="Gene3D" id="3.40.109.10">
    <property type="entry name" value="NADH Oxidase"/>
    <property type="match status" value="1"/>
</dbReference>
<keyword evidence="3" id="KW-0560">Oxidoreductase</keyword>
<protein>
    <submittedName>
        <fullName evidence="7">Nitroreductase family protein</fullName>
    </submittedName>
</protein>
<dbReference type="InterPro" id="IPR017896">
    <property type="entry name" value="4Fe4S_Fe-S-bd"/>
</dbReference>
<dbReference type="SUPFAM" id="SSF54862">
    <property type="entry name" value="4Fe-4S ferredoxins"/>
    <property type="match status" value="1"/>
</dbReference>
<evidence type="ECO:0000256" key="5">
    <source>
        <dbReference type="ARBA" id="ARBA00023014"/>
    </source>
</evidence>
<feature type="domain" description="4Fe-4S ferredoxin-type" evidence="6">
    <location>
        <begin position="44"/>
        <end position="73"/>
    </location>
</feature>
<dbReference type="InterPro" id="IPR029479">
    <property type="entry name" value="Nitroreductase"/>
</dbReference>
<dbReference type="SUPFAM" id="SSF55469">
    <property type="entry name" value="FMN-dependent nitroreductase-like"/>
    <property type="match status" value="1"/>
</dbReference>
<accession>A0ABS3L7V7</accession>
<comment type="caution">
    <text evidence="7">The sequence shown here is derived from an EMBL/GenBank/DDBJ whole genome shotgun (WGS) entry which is preliminary data.</text>
</comment>
<evidence type="ECO:0000256" key="4">
    <source>
        <dbReference type="ARBA" id="ARBA00023004"/>
    </source>
</evidence>
<name>A0ABS3L7V7_9ENTE</name>
<evidence type="ECO:0000256" key="2">
    <source>
        <dbReference type="ARBA" id="ARBA00022723"/>
    </source>
</evidence>
<evidence type="ECO:0000256" key="3">
    <source>
        <dbReference type="ARBA" id="ARBA00023002"/>
    </source>
</evidence>
<dbReference type="PANTHER" id="PTHR43673">
    <property type="entry name" value="NAD(P)H NITROREDUCTASE YDGI-RELATED"/>
    <property type="match status" value="1"/>
</dbReference>
<dbReference type="Pfam" id="PF12838">
    <property type="entry name" value="Fer4_7"/>
    <property type="match status" value="1"/>
</dbReference>
<organism evidence="7 8">
    <name type="scientific">Candidatus Enterococcus moelleringii</name>
    <dbReference type="NCBI Taxonomy" id="2815325"/>
    <lineage>
        <taxon>Bacteria</taxon>
        <taxon>Bacillati</taxon>
        <taxon>Bacillota</taxon>
        <taxon>Bacilli</taxon>
        <taxon>Lactobacillales</taxon>
        <taxon>Enterococcaceae</taxon>
        <taxon>Enterococcus</taxon>
    </lineage>
</organism>
<keyword evidence="8" id="KW-1185">Reference proteome</keyword>
<sequence length="296" mass="33533">MESKKAAARFNVDFSKCIGCGKCVNVCSGMVLSLDEERHPQMSDFPRFGWRGCWRCQHCLAVCPTGAISIFNKQPEESLPPAPAEMGEYMERLIVNRRSCRRYQKKNVNPEILERILRALQAAPTGGNSNSVEYTIIDDKKRVEKIWNAAYPGMEQAAARHEYTSSFDDFYYTKMKQSEKTVRKDDLLFCGAPHLFIAHKKGTGKWGEDAKVDCNIASAYFELIANAYGLGTVIMSYSSDVLQELAPEARAMLGIPKDHYMKLIIGFGYPEIKYARGVQKERPGKVHRYTTKNKKT</sequence>
<dbReference type="RefSeq" id="WP_207672648.1">
    <property type="nucleotide sequence ID" value="NZ_JAFREM010000010.1"/>
</dbReference>
<keyword evidence="5" id="KW-0411">Iron-sulfur</keyword>
<gene>
    <name evidence="7" type="ORF">JZO70_06035</name>
</gene>
<dbReference type="InterPro" id="IPR000415">
    <property type="entry name" value="Nitroreductase-like"/>
</dbReference>
<evidence type="ECO:0000313" key="7">
    <source>
        <dbReference type="EMBL" id="MBO1305708.1"/>
    </source>
</evidence>
<dbReference type="Pfam" id="PF00881">
    <property type="entry name" value="Nitroreductase"/>
    <property type="match status" value="1"/>
</dbReference>
<dbReference type="Gene3D" id="3.30.70.20">
    <property type="match status" value="1"/>
</dbReference>
<keyword evidence="4" id="KW-0408">Iron</keyword>
<reference evidence="7 8" key="1">
    <citation type="submission" date="2021-03" db="EMBL/GenBank/DDBJ databases">
        <title>Enterococcal diversity collection.</title>
        <authorList>
            <person name="Gilmore M.S."/>
            <person name="Schwartzman J."/>
            <person name="Van Tyne D."/>
            <person name="Martin M."/>
            <person name="Earl A.M."/>
            <person name="Manson A.L."/>
            <person name="Straub T."/>
            <person name="Salamzade R."/>
            <person name="Saavedra J."/>
            <person name="Lebreton F."/>
            <person name="Prichula J."/>
            <person name="Schaufler K."/>
            <person name="Gaca A."/>
            <person name="Sgardioli B."/>
            <person name="Wagenaar J."/>
            <person name="Strong T."/>
        </authorList>
    </citation>
    <scope>NUCLEOTIDE SEQUENCE [LARGE SCALE GENOMIC DNA]</scope>
    <source>
        <strain evidence="7 8">669A</strain>
    </source>
</reference>
<dbReference type="EMBL" id="JAFREM010000010">
    <property type="protein sequence ID" value="MBO1305708.1"/>
    <property type="molecule type" value="Genomic_DNA"/>
</dbReference>
<dbReference type="PANTHER" id="PTHR43673:SF10">
    <property type="entry name" value="NADH DEHYDROGENASE_NAD(P)H NITROREDUCTASE XCC3605-RELATED"/>
    <property type="match status" value="1"/>
</dbReference>
<dbReference type="PROSITE" id="PS51379">
    <property type="entry name" value="4FE4S_FER_2"/>
    <property type="match status" value="2"/>
</dbReference>
<feature type="domain" description="4Fe-4S ferredoxin-type" evidence="6">
    <location>
        <begin position="8"/>
        <end position="37"/>
    </location>
</feature>
<dbReference type="Proteomes" id="UP000664601">
    <property type="component" value="Unassembled WGS sequence"/>
</dbReference>
<evidence type="ECO:0000313" key="8">
    <source>
        <dbReference type="Proteomes" id="UP000664601"/>
    </source>
</evidence>